<sequence>MKGNFRQELAKLFMIVACGLVLVMGLFVKVSIEVLVIRIFVGGGIFAVIGYLLGIVIDQEQERLLIEEQKKKLKARMKANYKKARNSKTRDEGDFEPLDLDKLTKIVVDSLED</sequence>
<dbReference type="EMBL" id="CP016379">
    <property type="protein sequence ID" value="AZR73856.1"/>
    <property type="molecule type" value="Genomic_DNA"/>
</dbReference>
<name>A0A3Q9HR53_9FIRM</name>
<dbReference type="KEGG" id="aft:BBF96_10935"/>
<proteinExistence type="predicted"/>
<keyword evidence="3" id="KW-1185">Reference proteome</keyword>
<organism evidence="2 3">
    <name type="scientific">Anoxybacter fermentans</name>
    <dbReference type="NCBI Taxonomy" id="1323375"/>
    <lineage>
        <taxon>Bacteria</taxon>
        <taxon>Bacillati</taxon>
        <taxon>Bacillota</taxon>
        <taxon>Clostridia</taxon>
        <taxon>Halanaerobiales</taxon>
        <taxon>Anoxybacter</taxon>
    </lineage>
</organism>
<feature type="transmembrane region" description="Helical" evidence="1">
    <location>
        <begin position="36"/>
        <end position="57"/>
    </location>
</feature>
<keyword evidence="1" id="KW-1133">Transmembrane helix</keyword>
<gene>
    <name evidence="2" type="ORF">BBF96_10935</name>
</gene>
<dbReference type="Proteomes" id="UP000267250">
    <property type="component" value="Chromosome"/>
</dbReference>
<dbReference type="AlphaFoldDB" id="A0A3Q9HR53"/>
<keyword evidence="1" id="KW-0812">Transmembrane</keyword>
<evidence type="ECO:0000313" key="3">
    <source>
        <dbReference type="Proteomes" id="UP000267250"/>
    </source>
</evidence>
<protein>
    <submittedName>
        <fullName evidence="2">Uncharacterized protein</fullName>
    </submittedName>
</protein>
<evidence type="ECO:0000313" key="2">
    <source>
        <dbReference type="EMBL" id="AZR73856.1"/>
    </source>
</evidence>
<keyword evidence="1" id="KW-0472">Membrane</keyword>
<feature type="transmembrane region" description="Helical" evidence="1">
    <location>
        <begin position="12"/>
        <end position="30"/>
    </location>
</feature>
<accession>A0A3Q9HR53</accession>
<reference evidence="2 3" key="1">
    <citation type="submission" date="2016-07" db="EMBL/GenBank/DDBJ databases">
        <title>Genome and transcriptome analysis of iron-reducing fermentative bacteria Anoxybacter fermentans.</title>
        <authorList>
            <person name="Zeng X."/>
            <person name="Shao Z."/>
        </authorList>
    </citation>
    <scope>NUCLEOTIDE SEQUENCE [LARGE SCALE GENOMIC DNA]</scope>
    <source>
        <strain evidence="2 3">DY22613</strain>
    </source>
</reference>
<evidence type="ECO:0000256" key="1">
    <source>
        <dbReference type="SAM" id="Phobius"/>
    </source>
</evidence>
<dbReference type="RefSeq" id="WP_127017208.1">
    <property type="nucleotide sequence ID" value="NZ_CP016379.1"/>
</dbReference>